<comment type="caution">
    <text evidence="2">The sequence shown here is derived from an EMBL/GenBank/DDBJ whole genome shotgun (WGS) entry which is preliminary data.</text>
</comment>
<evidence type="ECO:0000256" key="1">
    <source>
        <dbReference type="SAM" id="Phobius"/>
    </source>
</evidence>
<keyword evidence="1" id="KW-0472">Membrane</keyword>
<name>A0A9D4NR44_DERFA</name>
<evidence type="ECO:0000313" key="2">
    <source>
        <dbReference type="EMBL" id="KAH7637815.1"/>
    </source>
</evidence>
<gene>
    <name evidence="2" type="ORF">HUG17_8919</name>
</gene>
<accession>A0A9D4NR44</accession>
<keyword evidence="1" id="KW-0812">Transmembrane</keyword>
<sequence length="121" mass="14301">MTDEFGHGIQKRGIVSFVYKTVKLEIRLTATIGLVSYFHDPNDQMSWQRNDLAYKEIENQINKKFLKVLTKMHQENMEMKHRLQEITVMNTITRRFTEVGNTIVVTLYLNSLLCIVWFCDV</sequence>
<dbReference type="Proteomes" id="UP000828236">
    <property type="component" value="Unassembled WGS sequence"/>
</dbReference>
<proteinExistence type="predicted"/>
<dbReference type="AlphaFoldDB" id="A0A9D4NR44"/>
<feature type="transmembrane region" description="Helical" evidence="1">
    <location>
        <begin position="99"/>
        <end position="118"/>
    </location>
</feature>
<keyword evidence="1" id="KW-1133">Transmembrane helix</keyword>
<protein>
    <submittedName>
        <fullName evidence="2">Uncharacterized protein</fullName>
    </submittedName>
</protein>
<reference evidence="2" key="2">
    <citation type="journal article" date="2021" name="World Allergy Organ. J.">
        <title>Chromosome-level assembly of Dermatophagoides farinae genome and transcriptome reveals two novel allergens Der f 37 and Der f 39.</title>
        <authorList>
            <person name="Chen J."/>
            <person name="Cai Z."/>
            <person name="Fan D."/>
            <person name="Hu J."/>
            <person name="Hou Y."/>
            <person name="He Y."/>
            <person name="Zhang Z."/>
            <person name="Zhao Z."/>
            <person name="Gao P."/>
            <person name="Hu W."/>
            <person name="Sun J."/>
            <person name="Li J."/>
            <person name="Ji K."/>
        </authorList>
    </citation>
    <scope>NUCLEOTIDE SEQUENCE</scope>
    <source>
        <strain evidence="2">JKM2019</strain>
    </source>
</reference>
<dbReference type="EMBL" id="SDOV01000008">
    <property type="protein sequence ID" value="KAH7637815.1"/>
    <property type="molecule type" value="Genomic_DNA"/>
</dbReference>
<reference evidence="2" key="1">
    <citation type="submission" date="2020-06" db="EMBL/GenBank/DDBJ databases">
        <authorList>
            <person name="Ji K."/>
            <person name="Li J."/>
        </authorList>
    </citation>
    <scope>NUCLEOTIDE SEQUENCE</scope>
    <source>
        <strain evidence="2">JKM2019</strain>
        <tissue evidence="2">Whole body</tissue>
    </source>
</reference>
<organism evidence="2">
    <name type="scientific">Dermatophagoides farinae</name>
    <name type="common">American house dust mite</name>
    <dbReference type="NCBI Taxonomy" id="6954"/>
    <lineage>
        <taxon>Eukaryota</taxon>
        <taxon>Metazoa</taxon>
        <taxon>Ecdysozoa</taxon>
        <taxon>Arthropoda</taxon>
        <taxon>Chelicerata</taxon>
        <taxon>Arachnida</taxon>
        <taxon>Acari</taxon>
        <taxon>Acariformes</taxon>
        <taxon>Sarcoptiformes</taxon>
        <taxon>Astigmata</taxon>
        <taxon>Psoroptidia</taxon>
        <taxon>Analgoidea</taxon>
        <taxon>Pyroglyphidae</taxon>
        <taxon>Dermatophagoidinae</taxon>
        <taxon>Dermatophagoides</taxon>
    </lineage>
</organism>